<evidence type="ECO:0000256" key="1">
    <source>
        <dbReference type="SAM" id="MobiDB-lite"/>
    </source>
</evidence>
<dbReference type="FunFam" id="1.10.472.80:FF:000008">
    <property type="entry name" value="TBC1 domain family member 10A"/>
    <property type="match status" value="1"/>
</dbReference>
<feature type="compositionally biased region" description="Basic and acidic residues" evidence="1">
    <location>
        <begin position="356"/>
        <end position="369"/>
    </location>
</feature>
<dbReference type="OrthoDB" id="159449at2759"/>
<feature type="compositionally biased region" description="Basic and acidic residues" evidence="1">
    <location>
        <begin position="377"/>
        <end position="403"/>
    </location>
</feature>
<reference evidence="4" key="1">
    <citation type="submission" date="2025-08" db="UniProtKB">
        <authorList>
            <consortium name="RefSeq"/>
        </authorList>
    </citation>
    <scope>IDENTIFICATION</scope>
    <source>
        <tissue evidence="4">Skeletal muscle</tissue>
    </source>
</reference>
<sequence>MSPSLGPASSSAGAPPPPPPPPAPPLPCAPPPPPPLPEGAAPPLPGGLPPPPPPPPPMFGGPPLPPPPPFGGIPSVVTAPVLPFGMKPKKKYNPDVTMKRINWAKVEPHEIQEHCFWVKAKDEKFENPDLFAKLALTFATQMKEIEDTDFKTLQSTLKYEEALVLDSEIFTALLHRVCPKAFKHLQKHGVGPLMYMPEWFLCLFARTLPFPTVLRVWDAFLSEGVKVLFRVGLLLVRLALGSSEKLRGCPGLVETLEKLRSIPPQFLEEDSFMAEVHDVPISESDLERECRIQLGKLRKTQPTFQYNPKQRLSGAKAIFDVQQLEDAQSNKTEKEIHAHTFHIPQIKVDPPPSPPREQKRASEMHAQKKEQKRKKPDTRGKTFHAFEHPTGRRERKLEPEAARSKSSFYLEA</sequence>
<dbReference type="RefSeq" id="XP_013909005.1">
    <property type="nucleotide sequence ID" value="XM_014053530.1"/>
</dbReference>
<feature type="compositionally biased region" description="Pro residues" evidence="1">
    <location>
        <begin position="14"/>
        <end position="71"/>
    </location>
</feature>
<keyword evidence="3" id="KW-1185">Reference proteome</keyword>
<dbReference type="InterPro" id="IPR050302">
    <property type="entry name" value="Rab_GAP_TBC_domain"/>
</dbReference>
<accession>A0A6I9XWV3</accession>
<feature type="region of interest" description="Disordered" evidence="1">
    <location>
        <begin position="1"/>
        <end position="71"/>
    </location>
</feature>
<protein>
    <submittedName>
        <fullName evidence="4">Carabin-like</fullName>
    </submittedName>
</protein>
<dbReference type="InterPro" id="IPR000195">
    <property type="entry name" value="Rab-GAP-TBC_dom"/>
</dbReference>
<dbReference type="SUPFAM" id="SSF47923">
    <property type="entry name" value="Ypt/Rab-GAP domain of gyp1p"/>
    <property type="match status" value="1"/>
</dbReference>
<dbReference type="GeneID" id="106538892"/>
<dbReference type="AlphaFoldDB" id="A0A6I9XWV3"/>
<dbReference type="GO" id="GO:0031267">
    <property type="term" value="F:small GTPase binding"/>
    <property type="evidence" value="ECO:0007669"/>
    <property type="project" value="TreeGrafter"/>
</dbReference>
<evidence type="ECO:0000259" key="2">
    <source>
        <dbReference type="PROSITE" id="PS50086"/>
    </source>
</evidence>
<feature type="compositionally biased region" description="Low complexity" evidence="1">
    <location>
        <begin position="1"/>
        <end position="13"/>
    </location>
</feature>
<dbReference type="Gene3D" id="6.10.30.30">
    <property type="match status" value="1"/>
</dbReference>
<evidence type="ECO:0000313" key="3">
    <source>
        <dbReference type="Proteomes" id="UP000504617"/>
    </source>
</evidence>
<gene>
    <name evidence="4" type="primary">LOC106538892</name>
</gene>
<dbReference type="PANTHER" id="PTHR47219:SF4">
    <property type="entry name" value="TBC1 DOMAIN FAMILY MEMBER 10A"/>
    <property type="match status" value="1"/>
</dbReference>
<dbReference type="PANTHER" id="PTHR47219">
    <property type="entry name" value="RAB GTPASE-ACTIVATING PROTEIN 1-LIKE"/>
    <property type="match status" value="1"/>
</dbReference>
<organism evidence="3 4">
    <name type="scientific">Thamnophis sirtalis</name>
    <dbReference type="NCBI Taxonomy" id="35019"/>
    <lineage>
        <taxon>Eukaryota</taxon>
        <taxon>Metazoa</taxon>
        <taxon>Chordata</taxon>
        <taxon>Craniata</taxon>
        <taxon>Vertebrata</taxon>
        <taxon>Euteleostomi</taxon>
        <taxon>Lepidosauria</taxon>
        <taxon>Squamata</taxon>
        <taxon>Bifurcata</taxon>
        <taxon>Unidentata</taxon>
        <taxon>Episquamata</taxon>
        <taxon>Toxicofera</taxon>
        <taxon>Serpentes</taxon>
        <taxon>Colubroidea</taxon>
        <taxon>Colubridae</taxon>
        <taxon>Natricinae</taxon>
        <taxon>Thamnophis</taxon>
    </lineage>
</organism>
<proteinExistence type="predicted"/>
<dbReference type="InterPro" id="IPR035969">
    <property type="entry name" value="Rab-GAP_TBC_sf"/>
</dbReference>
<name>A0A6I9XWV3_9SAUR</name>
<dbReference type="GO" id="GO:0005096">
    <property type="term" value="F:GTPase activator activity"/>
    <property type="evidence" value="ECO:0007669"/>
    <property type="project" value="TreeGrafter"/>
</dbReference>
<dbReference type="Pfam" id="PF00566">
    <property type="entry name" value="RabGAP-TBC"/>
    <property type="match status" value="1"/>
</dbReference>
<evidence type="ECO:0000313" key="4">
    <source>
        <dbReference type="RefSeq" id="XP_013909005.1"/>
    </source>
</evidence>
<dbReference type="Proteomes" id="UP000504617">
    <property type="component" value="Unplaced"/>
</dbReference>
<dbReference type="KEGG" id="tsr:106538892"/>
<dbReference type="Gene3D" id="1.10.472.80">
    <property type="entry name" value="Ypt/Rab-GAP domain of gyp1p, domain 3"/>
    <property type="match status" value="1"/>
</dbReference>
<feature type="region of interest" description="Disordered" evidence="1">
    <location>
        <begin position="340"/>
        <end position="412"/>
    </location>
</feature>
<dbReference type="PROSITE" id="PS50086">
    <property type="entry name" value="TBC_RABGAP"/>
    <property type="match status" value="1"/>
</dbReference>
<feature type="domain" description="Rab-GAP TBC" evidence="2">
    <location>
        <begin position="1"/>
        <end position="224"/>
    </location>
</feature>